<comment type="caution">
    <text evidence="1">The sequence shown here is derived from an EMBL/GenBank/DDBJ whole genome shotgun (WGS) entry which is preliminary data.</text>
</comment>
<dbReference type="SUPFAM" id="SSF53474">
    <property type="entry name" value="alpha/beta-Hydrolases"/>
    <property type="match status" value="1"/>
</dbReference>
<dbReference type="PANTHER" id="PTHR34043:SF3">
    <property type="entry name" value="ALPHA_BETA-HYDROLASES SUPERFAMILY PROTEIN"/>
    <property type="match status" value="1"/>
</dbReference>
<dbReference type="PANTHER" id="PTHR34043">
    <property type="entry name" value="ALPHA/BETA-HYDROLASES SUPERFAMILY PROTEIN"/>
    <property type="match status" value="1"/>
</dbReference>
<dbReference type="EMBL" id="CACSLK010027837">
    <property type="protein sequence ID" value="CAA0833125.1"/>
    <property type="molecule type" value="Genomic_DNA"/>
</dbReference>
<gene>
    <name evidence="1" type="ORF">SHERM_28399</name>
</gene>
<protein>
    <submittedName>
        <fullName evidence="1">Alpha/beta-Hydrolases superfamily protein</fullName>
    </submittedName>
</protein>
<dbReference type="OrthoDB" id="206848at2759"/>
<keyword evidence="2" id="KW-1185">Reference proteome</keyword>
<dbReference type="Proteomes" id="UP001153555">
    <property type="component" value="Unassembled WGS sequence"/>
</dbReference>
<sequence length="271" mass="30588">MTDDRIRQPALAGWFFRPNLSGGLKRADSGEKSTGVDDLPPIVLGIIPNGTRTTRFTLSVIRPVHRWFGSCSKCLLIKAFDGYENTSRNWVLSIISLSGAFNGTTRTYLDFGWHAWQKNYYNFGFDHFNLSRSKTGIWGLVNCLLGKTCPFASDDWILPDLTIQGSIRLNAYIQTFSDTYYFSYATKRTRNVMGATIPSGLLSTHFLLLVRVLQMSQWRYPPDVEPPYKVYHQAHNLFNSKTSAAGPGKYGETVIVRSDCVDFLGAVWKIS</sequence>
<reference evidence="1" key="1">
    <citation type="submission" date="2019-12" db="EMBL/GenBank/DDBJ databases">
        <authorList>
            <person name="Scholes J."/>
        </authorList>
    </citation>
    <scope>NUCLEOTIDE SEQUENCE</scope>
</reference>
<accession>A0A9N7RJG5</accession>
<dbReference type="InterPro" id="IPR029058">
    <property type="entry name" value="AB_hydrolase_fold"/>
</dbReference>
<dbReference type="Gene3D" id="3.40.50.1820">
    <property type="entry name" value="alpha/beta hydrolase"/>
    <property type="match status" value="1"/>
</dbReference>
<evidence type="ECO:0000313" key="2">
    <source>
        <dbReference type="Proteomes" id="UP001153555"/>
    </source>
</evidence>
<dbReference type="AlphaFoldDB" id="A0A9N7RJG5"/>
<organism evidence="1 2">
    <name type="scientific">Striga hermonthica</name>
    <name type="common">Purple witchweed</name>
    <name type="synonym">Buchnera hermonthica</name>
    <dbReference type="NCBI Taxonomy" id="68872"/>
    <lineage>
        <taxon>Eukaryota</taxon>
        <taxon>Viridiplantae</taxon>
        <taxon>Streptophyta</taxon>
        <taxon>Embryophyta</taxon>
        <taxon>Tracheophyta</taxon>
        <taxon>Spermatophyta</taxon>
        <taxon>Magnoliopsida</taxon>
        <taxon>eudicotyledons</taxon>
        <taxon>Gunneridae</taxon>
        <taxon>Pentapetalae</taxon>
        <taxon>asterids</taxon>
        <taxon>lamiids</taxon>
        <taxon>Lamiales</taxon>
        <taxon>Orobanchaceae</taxon>
        <taxon>Buchnereae</taxon>
        <taxon>Striga</taxon>
    </lineage>
</organism>
<name>A0A9N7RJG5_STRHE</name>
<evidence type="ECO:0000313" key="1">
    <source>
        <dbReference type="EMBL" id="CAA0833125.1"/>
    </source>
</evidence>
<proteinExistence type="predicted"/>